<dbReference type="GO" id="GO:0008593">
    <property type="term" value="P:regulation of Notch signaling pathway"/>
    <property type="evidence" value="ECO:0007669"/>
    <property type="project" value="TreeGrafter"/>
</dbReference>
<keyword evidence="1" id="KW-0472">Membrane</keyword>
<keyword evidence="1" id="KW-0812">Transmembrane</keyword>
<dbReference type="SUPFAM" id="SSF50978">
    <property type="entry name" value="WD40 repeat-like"/>
    <property type="match status" value="1"/>
</dbReference>
<dbReference type="PANTHER" id="PTHR10241">
    <property type="entry name" value="LETHAL 2 GIANT LARVAE PROTEIN"/>
    <property type="match status" value="1"/>
</dbReference>
<dbReference type="GO" id="GO:0019905">
    <property type="term" value="F:syntaxin binding"/>
    <property type="evidence" value="ECO:0007669"/>
    <property type="project" value="TreeGrafter"/>
</dbReference>
<feature type="transmembrane region" description="Helical" evidence="1">
    <location>
        <begin position="27"/>
        <end position="49"/>
    </location>
</feature>
<dbReference type="AlphaFoldDB" id="A0AAD9PVZ4"/>
<dbReference type="EMBL" id="JARQWQ010000114">
    <property type="protein sequence ID" value="KAK2550192.1"/>
    <property type="molecule type" value="Genomic_DNA"/>
</dbReference>
<dbReference type="GO" id="GO:0045159">
    <property type="term" value="F:myosin II binding"/>
    <property type="evidence" value="ECO:0007669"/>
    <property type="project" value="TreeGrafter"/>
</dbReference>
<evidence type="ECO:0000256" key="1">
    <source>
        <dbReference type="SAM" id="Phobius"/>
    </source>
</evidence>
<name>A0AAD9PVZ4_ACRCE</name>
<dbReference type="GO" id="GO:0005096">
    <property type="term" value="F:GTPase activator activity"/>
    <property type="evidence" value="ECO:0007669"/>
    <property type="project" value="TreeGrafter"/>
</dbReference>
<gene>
    <name evidence="2" type="ORF">P5673_029233</name>
</gene>
<comment type="caution">
    <text evidence="2">The sequence shown here is derived from an EMBL/GenBank/DDBJ whole genome shotgun (WGS) entry which is preliminary data.</text>
</comment>
<dbReference type="Gene3D" id="2.130.10.10">
    <property type="entry name" value="YVTN repeat-like/Quinoprotein amine dehydrogenase"/>
    <property type="match status" value="1"/>
</dbReference>
<protein>
    <submittedName>
        <fullName evidence="2">LLGL scribble cell polarity complex component 2</fullName>
    </submittedName>
</protein>
<dbReference type="InterPro" id="IPR015943">
    <property type="entry name" value="WD40/YVTN_repeat-like_dom_sf"/>
</dbReference>
<evidence type="ECO:0000313" key="2">
    <source>
        <dbReference type="EMBL" id="KAK2550192.1"/>
    </source>
</evidence>
<evidence type="ECO:0000313" key="3">
    <source>
        <dbReference type="Proteomes" id="UP001249851"/>
    </source>
</evidence>
<accession>A0AAD9PVZ4</accession>
<organism evidence="2 3">
    <name type="scientific">Acropora cervicornis</name>
    <name type="common">Staghorn coral</name>
    <dbReference type="NCBI Taxonomy" id="6130"/>
    <lineage>
        <taxon>Eukaryota</taxon>
        <taxon>Metazoa</taxon>
        <taxon>Cnidaria</taxon>
        <taxon>Anthozoa</taxon>
        <taxon>Hexacorallia</taxon>
        <taxon>Scleractinia</taxon>
        <taxon>Astrocoeniina</taxon>
        <taxon>Acroporidae</taxon>
        <taxon>Acropora</taxon>
    </lineage>
</organism>
<sequence>MDWVYPEEGEGLDTIRMDMNSGSLGSHFYAIFNCLTCGFKSICFVKVCVTESMAFTKVKVYRMYSCVSIIHPSLLFLLVCFQSLKEIDFRNKVIWTMFTLEKIDKGLEKEGETFPRSVQEESKTNTGSVEAIQEHPEDANKILIGYKKGLVVLWNHERCSVQAAFTVQSSDQSQEVDSVSWHSDGTNNTEICLHDRRLLAV</sequence>
<proteinExistence type="predicted"/>
<dbReference type="Proteomes" id="UP001249851">
    <property type="component" value="Unassembled WGS sequence"/>
</dbReference>
<dbReference type="GO" id="GO:0006893">
    <property type="term" value="P:Golgi to plasma membrane transport"/>
    <property type="evidence" value="ECO:0007669"/>
    <property type="project" value="TreeGrafter"/>
</dbReference>
<keyword evidence="1" id="KW-1133">Transmembrane helix</keyword>
<reference evidence="2" key="2">
    <citation type="journal article" date="2023" name="Science">
        <title>Genomic signatures of disease resistance in endangered staghorn corals.</title>
        <authorList>
            <person name="Vollmer S.V."/>
            <person name="Selwyn J.D."/>
            <person name="Despard B.A."/>
            <person name="Roesel C.L."/>
        </authorList>
    </citation>
    <scope>NUCLEOTIDE SEQUENCE</scope>
    <source>
        <strain evidence="2">K2</strain>
    </source>
</reference>
<feature type="transmembrane region" description="Helical" evidence="1">
    <location>
        <begin position="61"/>
        <end position="84"/>
    </location>
</feature>
<dbReference type="GO" id="GO:0030864">
    <property type="term" value="C:cortical actin cytoskeleton"/>
    <property type="evidence" value="ECO:0007669"/>
    <property type="project" value="TreeGrafter"/>
</dbReference>
<dbReference type="GO" id="GO:0032878">
    <property type="term" value="P:regulation of establishment or maintenance of cell polarity"/>
    <property type="evidence" value="ECO:0007669"/>
    <property type="project" value="TreeGrafter"/>
</dbReference>
<dbReference type="GO" id="GO:0030866">
    <property type="term" value="P:cortical actin cytoskeleton organization"/>
    <property type="evidence" value="ECO:0007669"/>
    <property type="project" value="TreeGrafter"/>
</dbReference>
<dbReference type="GO" id="GO:0051294">
    <property type="term" value="P:establishment of spindle orientation"/>
    <property type="evidence" value="ECO:0007669"/>
    <property type="project" value="TreeGrafter"/>
</dbReference>
<keyword evidence="3" id="KW-1185">Reference proteome</keyword>
<dbReference type="GO" id="GO:0005886">
    <property type="term" value="C:plasma membrane"/>
    <property type="evidence" value="ECO:0007669"/>
    <property type="project" value="TreeGrafter"/>
</dbReference>
<dbReference type="PANTHER" id="PTHR10241:SF29">
    <property type="entry name" value="LETHAL(2) GIANT LARVAE PROTEIN"/>
    <property type="match status" value="1"/>
</dbReference>
<dbReference type="InterPro" id="IPR036322">
    <property type="entry name" value="WD40_repeat_dom_sf"/>
</dbReference>
<reference evidence="2" key="1">
    <citation type="journal article" date="2023" name="G3 (Bethesda)">
        <title>Whole genome assembly and annotation of the endangered Caribbean coral Acropora cervicornis.</title>
        <authorList>
            <person name="Selwyn J.D."/>
            <person name="Vollmer S.V."/>
        </authorList>
    </citation>
    <scope>NUCLEOTIDE SEQUENCE</scope>
    <source>
        <strain evidence="2">K2</strain>
    </source>
</reference>